<dbReference type="GO" id="GO:0004132">
    <property type="term" value="F:dCMP deaminase activity"/>
    <property type="evidence" value="ECO:0007669"/>
    <property type="project" value="TreeGrafter"/>
</dbReference>
<dbReference type="PANTHER" id="PTHR11086:SF18">
    <property type="entry name" value="DEOXYCYTIDYLATE DEAMINASE"/>
    <property type="match status" value="1"/>
</dbReference>
<dbReference type="EMBL" id="LR798360">
    <property type="protein sequence ID" value="CAB5226281.1"/>
    <property type="molecule type" value="Genomic_DNA"/>
</dbReference>
<keyword evidence="1" id="KW-0378">Hydrolase</keyword>
<dbReference type="InterPro" id="IPR002125">
    <property type="entry name" value="CMP_dCMP_dom"/>
</dbReference>
<dbReference type="PANTHER" id="PTHR11086">
    <property type="entry name" value="DEOXYCYTIDYLATE DEAMINASE-RELATED"/>
    <property type="match status" value="1"/>
</dbReference>
<accession>A0A6J7X9G0</accession>
<dbReference type="SUPFAM" id="SSF53927">
    <property type="entry name" value="Cytidine deaminase-like"/>
    <property type="match status" value="1"/>
</dbReference>
<dbReference type="PROSITE" id="PS51747">
    <property type="entry name" value="CYT_DCMP_DEAMINASES_2"/>
    <property type="match status" value="1"/>
</dbReference>
<feature type="domain" description="CMP/dCMP-type deaminase" evidence="2">
    <location>
        <begin position="6"/>
        <end position="124"/>
    </location>
</feature>
<proteinExistence type="predicted"/>
<evidence type="ECO:0000256" key="1">
    <source>
        <dbReference type="ARBA" id="ARBA00022801"/>
    </source>
</evidence>
<dbReference type="Pfam" id="PF00383">
    <property type="entry name" value="dCMP_cyt_deam_1"/>
    <property type="match status" value="1"/>
</dbReference>
<gene>
    <name evidence="3" type="ORF">UFOVP760_60</name>
</gene>
<dbReference type="Gene3D" id="3.40.140.10">
    <property type="entry name" value="Cytidine Deaminase, domain 2"/>
    <property type="match status" value="1"/>
</dbReference>
<organism evidence="3">
    <name type="scientific">uncultured Caudovirales phage</name>
    <dbReference type="NCBI Taxonomy" id="2100421"/>
    <lineage>
        <taxon>Viruses</taxon>
        <taxon>Duplodnaviria</taxon>
        <taxon>Heunggongvirae</taxon>
        <taxon>Uroviricota</taxon>
        <taxon>Caudoviricetes</taxon>
        <taxon>Peduoviridae</taxon>
        <taxon>Maltschvirus</taxon>
        <taxon>Maltschvirus maltsch</taxon>
    </lineage>
</organism>
<dbReference type="InterPro" id="IPR016193">
    <property type="entry name" value="Cytidine_deaminase-like"/>
</dbReference>
<reference evidence="3" key="1">
    <citation type="submission" date="2020-05" db="EMBL/GenBank/DDBJ databases">
        <authorList>
            <person name="Chiriac C."/>
            <person name="Salcher M."/>
            <person name="Ghai R."/>
            <person name="Kavagutti S V."/>
        </authorList>
    </citation>
    <scope>NUCLEOTIDE SEQUENCE</scope>
</reference>
<evidence type="ECO:0000313" key="3">
    <source>
        <dbReference type="EMBL" id="CAB5226281.1"/>
    </source>
</evidence>
<protein>
    <submittedName>
        <fullName evidence="3">ComEB Deoxycytidylate deaminase</fullName>
    </submittedName>
</protein>
<name>A0A6J7X9G0_9CAUD</name>
<evidence type="ECO:0000259" key="2">
    <source>
        <dbReference type="PROSITE" id="PS51747"/>
    </source>
</evidence>
<sequence length="150" mass="16920">MKQIPSWDVYALRLAEVASIRSPDPYVQVGSCALDHNNRVLGVAYNGLAPGTTASDYFWADRDGRRPYILHSETNLLSLFKRGEGRLLACTLLPCSSCARQIIAHGIKRVVYRDVYTKDMGALDIFKFYNIDCIRIELPSLSKESNIYTE</sequence>
<dbReference type="InterPro" id="IPR015517">
    <property type="entry name" value="dCMP_deaminase-rel"/>
</dbReference>